<proteinExistence type="inferred from homology"/>
<dbReference type="PANTHER" id="PTHR30349">
    <property type="entry name" value="PHAGE INTEGRASE-RELATED"/>
    <property type="match status" value="1"/>
</dbReference>
<dbReference type="InterPro" id="IPR050090">
    <property type="entry name" value="Tyrosine_recombinase_XerCD"/>
</dbReference>
<dbReference type="PANTHER" id="PTHR30349:SF41">
    <property type="entry name" value="INTEGRASE_RECOMBINASE PROTEIN MJ0367-RELATED"/>
    <property type="match status" value="1"/>
</dbReference>
<dbReference type="InterPro" id="IPR002104">
    <property type="entry name" value="Integrase_catalytic"/>
</dbReference>
<comment type="caution">
    <text evidence="5">The sequence shown here is derived from an EMBL/GenBank/DDBJ whole genome shotgun (WGS) entry which is preliminary data.</text>
</comment>
<dbReference type="HOGENOM" id="CLU_027562_10_1_9"/>
<dbReference type="Proteomes" id="UP000013085">
    <property type="component" value="Unassembled WGS sequence"/>
</dbReference>
<organism evidence="5 6">
    <name type="scientific">[Clostridium] clostridioforme 90A8</name>
    <dbReference type="NCBI Taxonomy" id="999408"/>
    <lineage>
        <taxon>Bacteria</taxon>
        <taxon>Bacillati</taxon>
        <taxon>Bacillota</taxon>
        <taxon>Clostridia</taxon>
        <taxon>Lachnospirales</taxon>
        <taxon>Lachnospiraceae</taxon>
        <taxon>Enterocloster</taxon>
    </lineage>
</organism>
<dbReference type="GO" id="GO:0015074">
    <property type="term" value="P:DNA integration"/>
    <property type="evidence" value="ECO:0007669"/>
    <property type="project" value="InterPro"/>
</dbReference>
<dbReference type="RefSeq" id="WP_002594079.1">
    <property type="nucleotide sequence ID" value="NZ_KB850983.1"/>
</dbReference>
<sequence>MAEPTFTGPFPKEMENFISLKRSVGYKYNTEPGILKRFDSYLAAKYPDVAALSREAVTGWCARTMHESAANHCSRASVVRQFSKYLDSIGISAWILPKNYYPAGQQYVPHIYTPEELRRFFAETDKCRLCPEVPYRHLVMPEFFRLLLSCGLRCSEARLLTVRDVDLHQGILTVRDSKNHNSRLVPMPESMTLRLRRYAGEVHPFPEPSGYFFPGYGGKPMTLGNIYKNFRRFLWKAGIPHTGDGPRVHDFRHAYCIYRLKQWAQQNRDLMILIPMMRTYLGHQTFHETAYYLRWTADVFPDIRVKLEKCYQDIIPEMEGTARETD</sequence>
<dbReference type="GO" id="GO:0003677">
    <property type="term" value="F:DNA binding"/>
    <property type="evidence" value="ECO:0007669"/>
    <property type="project" value="UniProtKB-KW"/>
</dbReference>
<dbReference type="SUPFAM" id="SSF56349">
    <property type="entry name" value="DNA breaking-rejoining enzymes"/>
    <property type="match status" value="1"/>
</dbReference>
<dbReference type="PATRIC" id="fig|999408.3.peg.4621"/>
<accession>A0A0E2H6G1</accession>
<feature type="domain" description="Tyr recombinase" evidence="4">
    <location>
        <begin position="107"/>
        <end position="305"/>
    </location>
</feature>
<dbReference type="EMBL" id="AGYR01000047">
    <property type="protein sequence ID" value="ENZ10322.1"/>
    <property type="molecule type" value="Genomic_DNA"/>
</dbReference>
<evidence type="ECO:0000313" key="5">
    <source>
        <dbReference type="EMBL" id="ENZ10322.1"/>
    </source>
</evidence>
<dbReference type="AlphaFoldDB" id="A0A0E2H6G1"/>
<dbReference type="PROSITE" id="PS51898">
    <property type="entry name" value="TYR_RECOMBINASE"/>
    <property type="match status" value="1"/>
</dbReference>
<evidence type="ECO:0000313" key="6">
    <source>
        <dbReference type="Proteomes" id="UP000013085"/>
    </source>
</evidence>
<reference evidence="5 6" key="1">
    <citation type="submission" date="2013-01" db="EMBL/GenBank/DDBJ databases">
        <title>The Genome Sequence of Clostridium clostridioforme 90A8.</title>
        <authorList>
            <consortium name="The Broad Institute Genome Sequencing Platform"/>
            <person name="Earl A."/>
            <person name="Ward D."/>
            <person name="Feldgarden M."/>
            <person name="Gevers D."/>
            <person name="Courvalin P."/>
            <person name="Lambert T."/>
            <person name="Walker B."/>
            <person name="Young S.K."/>
            <person name="Zeng Q."/>
            <person name="Gargeya S."/>
            <person name="Fitzgerald M."/>
            <person name="Haas B."/>
            <person name="Abouelleil A."/>
            <person name="Alvarado L."/>
            <person name="Arachchi H.M."/>
            <person name="Berlin A.M."/>
            <person name="Chapman S.B."/>
            <person name="Dewar J."/>
            <person name="Goldberg J."/>
            <person name="Griggs A."/>
            <person name="Gujja S."/>
            <person name="Hansen M."/>
            <person name="Howarth C."/>
            <person name="Imamovic A."/>
            <person name="Larimer J."/>
            <person name="McCowan C."/>
            <person name="Murphy C."/>
            <person name="Neiman D."/>
            <person name="Pearson M."/>
            <person name="Priest M."/>
            <person name="Roberts A."/>
            <person name="Saif S."/>
            <person name="Shea T."/>
            <person name="Sisk P."/>
            <person name="Sykes S."/>
            <person name="Wortman J."/>
            <person name="Nusbaum C."/>
            <person name="Birren B."/>
        </authorList>
    </citation>
    <scope>NUCLEOTIDE SEQUENCE [LARGE SCALE GENOMIC DNA]</scope>
    <source>
        <strain evidence="5 6">90A8</strain>
    </source>
</reference>
<dbReference type="InterPro" id="IPR011010">
    <property type="entry name" value="DNA_brk_join_enz"/>
</dbReference>
<evidence type="ECO:0000256" key="2">
    <source>
        <dbReference type="ARBA" id="ARBA00023125"/>
    </source>
</evidence>
<keyword evidence="3" id="KW-0233">DNA recombination</keyword>
<dbReference type="InterPro" id="IPR013762">
    <property type="entry name" value="Integrase-like_cat_sf"/>
</dbReference>
<dbReference type="Gene3D" id="1.10.443.10">
    <property type="entry name" value="Intergrase catalytic core"/>
    <property type="match status" value="1"/>
</dbReference>
<comment type="similarity">
    <text evidence="1">Belongs to the 'phage' integrase family.</text>
</comment>
<name>A0A0E2H6G1_9FIRM</name>
<evidence type="ECO:0000256" key="1">
    <source>
        <dbReference type="ARBA" id="ARBA00008857"/>
    </source>
</evidence>
<keyword evidence="2" id="KW-0238">DNA-binding</keyword>
<evidence type="ECO:0000259" key="4">
    <source>
        <dbReference type="PROSITE" id="PS51898"/>
    </source>
</evidence>
<protein>
    <recommendedName>
        <fullName evidence="4">Tyr recombinase domain-containing protein</fullName>
    </recommendedName>
</protein>
<gene>
    <name evidence="5" type="ORF">HMPREF1090_04303</name>
</gene>
<dbReference type="GO" id="GO:0006310">
    <property type="term" value="P:DNA recombination"/>
    <property type="evidence" value="ECO:0007669"/>
    <property type="project" value="UniProtKB-KW"/>
</dbReference>
<dbReference type="Pfam" id="PF00589">
    <property type="entry name" value="Phage_integrase"/>
    <property type="match status" value="1"/>
</dbReference>
<evidence type="ECO:0000256" key="3">
    <source>
        <dbReference type="ARBA" id="ARBA00023172"/>
    </source>
</evidence>